<dbReference type="InterPro" id="IPR045358">
    <property type="entry name" value="Ty3_capsid"/>
</dbReference>
<evidence type="ECO:0000313" key="4">
    <source>
        <dbReference type="EMBL" id="KAK4007043.1"/>
    </source>
</evidence>
<keyword evidence="1" id="KW-0175">Coiled coil</keyword>
<feature type="coiled-coil region" evidence="1">
    <location>
        <begin position="242"/>
        <end position="374"/>
    </location>
</feature>
<sequence>MRRTTYRNNFEVKLVPRSETIALGILCPKIIVLPQQLLPATAAPPSKKVVTNETFPEDNTASVLRFYHQVFKQPTSEHHRGKRMPFDSPVQKTALNENTLLPLYPVLQESDLTDQNPNLSHHREQFLDHWKTLIDLEFKQDLERNGVTAETIAKTLKDDIVAQGGNTRTLDNLLQQLHTLHGKEKEFLFGTISVLQKESVIALIEDKKQISTLKFELSNAQKLLESNKKKAKSSKYTLSSSLEQLQENNEAPKNSLEKANSRITDLQQNLEATLATESQLQNLFKRKEENNAAVETEGQEIINKLEGEKTRLIQKLSTAENQIKQVSETAEHLQKEIKKNKNLEKDLQELQDRVRGQENQIIFLENRVKEYKKLQVKFIETEDSNDSWLDEDEPGEITKLVGHINELTLPTDSGDKSLHYELEIEQTNDFEQTIENLKTQIEHLNKTIIYLEQENQQLKKKVDMGVTHDDEDTSKKTFANTLKKNPKDDDIPATEQDDEDAKKVNRYFTQPIVKTLGELFYREDKKAIPIFKGKSTDKLISEWLRGAEHVARNNEWNDNKKIRFFSDRLKGEAFEWHEILAEEKGDDLNYQDWKESLITRFQYTYDLATLEKKLSRLTQKPEENCRAFVSRLNNLYDTIAGKEERADHNQTII</sequence>
<keyword evidence="5" id="KW-1185">Reference proteome</keyword>
<accession>A0ABQ9Z2D5</accession>
<comment type="caution">
    <text evidence="4">The sequence shown here is derived from an EMBL/GenBank/DDBJ whole genome shotgun (WGS) entry which is preliminary data.</text>
</comment>
<name>A0ABQ9Z2D5_9CRUS</name>
<dbReference type="PANTHER" id="PTHR33223:SF6">
    <property type="entry name" value="CCHC-TYPE DOMAIN-CONTAINING PROTEIN"/>
    <property type="match status" value="1"/>
</dbReference>
<proteinExistence type="predicted"/>
<feature type="region of interest" description="Disordered" evidence="2">
    <location>
        <begin position="480"/>
        <end position="500"/>
    </location>
</feature>
<feature type="coiled-coil region" evidence="1">
    <location>
        <begin position="427"/>
        <end position="461"/>
    </location>
</feature>
<organism evidence="4 5">
    <name type="scientific">Daphnia magna</name>
    <dbReference type="NCBI Taxonomy" id="35525"/>
    <lineage>
        <taxon>Eukaryota</taxon>
        <taxon>Metazoa</taxon>
        <taxon>Ecdysozoa</taxon>
        <taxon>Arthropoda</taxon>
        <taxon>Crustacea</taxon>
        <taxon>Branchiopoda</taxon>
        <taxon>Diplostraca</taxon>
        <taxon>Cladocera</taxon>
        <taxon>Anomopoda</taxon>
        <taxon>Daphniidae</taxon>
        <taxon>Daphnia</taxon>
    </lineage>
</organism>
<evidence type="ECO:0000256" key="2">
    <source>
        <dbReference type="SAM" id="MobiDB-lite"/>
    </source>
</evidence>
<protein>
    <recommendedName>
        <fullName evidence="3">Ty3 transposon capsid-like protein domain-containing protein</fullName>
    </recommendedName>
</protein>
<dbReference type="Proteomes" id="UP001234178">
    <property type="component" value="Unassembled WGS sequence"/>
</dbReference>
<evidence type="ECO:0000259" key="3">
    <source>
        <dbReference type="Pfam" id="PF19259"/>
    </source>
</evidence>
<dbReference type="Pfam" id="PF19259">
    <property type="entry name" value="Ty3_capsid"/>
    <property type="match status" value="1"/>
</dbReference>
<gene>
    <name evidence="4" type="ORF">OUZ56_012198</name>
</gene>
<feature type="domain" description="Ty3 transposon capsid-like protein" evidence="3">
    <location>
        <begin position="554"/>
        <end position="637"/>
    </location>
</feature>
<evidence type="ECO:0000313" key="5">
    <source>
        <dbReference type="Proteomes" id="UP001234178"/>
    </source>
</evidence>
<dbReference type="PANTHER" id="PTHR33223">
    <property type="entry name" value="CCHC-TYPE DOMAIN-CONTAINING PROTEIN"/>
    <property type="match status" value="1"/>
</dbReference>
<reference evidence="4 5" key="1">
    <citation type="journal article" date="2023" name="Nucleic Acids Res.">
        <title>The hologenome of Daphnia magna reveals possible DNA methylation and microbiome-mediated evolution of the host genome.</title>
        <authorList>
            <person name="Chaturvedi A."/>
            <person name="Li X."/>
            <person name="Dhandapani V."/>
            <person name="Marshall H."/>
            <person name="Kissane S."/>
            <person name="Cuenca-Cambronero M."/>
            <person name="Asole G."/>
            <person name="Calvet F."/>
            <person name="Ruiz-Romero M."/>
            <person name="Marangio P."/>
            <person name="Guigo R."/>
            <person name="Rago D."/>
            <person name="Mirbahai L."/>
            <person name="Eastwood N."/>
            <person name="Colbourne J.K."/>
            <person name="Zhou J."/>
            <person name="Mallon E."/>
            <person name="Orsini L."/>
        </authorList>
    </citation>
    <scope>NUCLEOTIDE SEQUENCE [LARGE SCALE GENOMIC DNA]</scope>
    <source>
        <strain evidence="4">LRV0_1</strain>
    </source>
</reference>
<dbReference type="EMBL" id="JAOYFB010000002">
    <property type="protein sequence ID" value="KAK4007043.1"/>
    <property type="molecule type" value="Genomic_DNA"/>
</dbReference>
<evidence type="ECO:0000256" key="1">
    <source>
        <dbReference type="SAM" id="Coils"/>
    </source>
</evidence>